<dbReference type="InterPro" id="IPR009061">
    <property type="entry name" value="DNA-bd_dom_put_sf"/>
</dbReference>
<evidence type="ECO:0000259" key="2">
    <source>
        <dbReference type="Pfam" id="PF12728"/>
    </source>
</evidence>
<feature type="region of interest" description="Disordered" evidence="1">
    <location>
        <begin position="62"/>
        <end position="85"/>
    </location>
</feature>
<dbReference type="InterPro" id="IPR010093">
    <property type="entry name" value="SinI_DNA-bd"/>
</dbReference>
<protein>
    <recommendedName>
        <fullName evidence="2">Helix-turn-helix domain-containing protein</fullName>
    </recommendedName>
</protein>
<feature type="domain" description="Helix-turn-helix" evidence="2">
    <location>
        <begin position="20"/>
        <end position="65"/>
    </location>
</feature>
<evidence type="ECO:0000313" key="3">
    <source>
        <dbReference type="EMBL" id="CAI8047485.1"/>
    </source>
</evidence>
<dbReference type="GO" id="GO:0003677">
    <property type="term" value="F:DNA binding"/>
    <property type="evidence" value="ECO:0007669"/>
    <property type="project" value="InterPro"/>
</dbReference>
<proteinExistence type="predicted"/>
<evidence type="ECO:0000313" key="4">
    <source>
        <dbReference type="Proteomes" id="UP001174909"/>
    </source>
</evidence>
<evidence type="ECO:0000256" key="1">
    <source>
        <dbReference type="SAM" id="MobiDB-lite"/>
    </source>
</evidence>
<accession>A0AA35XDJ2</accession>
<dbReference type="Gene3D" id="1.10.1660.10">
    <property type="match status" value="1"/>
</dbReference>
<dbReference type="Pfam" id="PF12728">
    <property type="entry name" value="HTH_17"/>
    <property type="match status" value="1"/>
</dbReference>
<keyword evidence="4" id="KW-1185">Reference proteome</keyword>
<name>A0AA35XDJ2_GEOBA</name>
<dbReference type="InterPro" id="IPR041657">
    <property type="entry name" value="HTH_17"/>
</dbReference>
<dbReference type="EMBL" id="CASHTH010003643">
    <property type="protein sequence ID" value="CAI8047485.1"/>
    <property type="molecule type" value="Genomic_DNA"/>
</dbReference>
<reference evidence="3" key="1">
    <citation type="submission" date="2023-03" db="EMBL/GenBank/DDBJ databases">
        <authorList>
            <person name="Steffen K."/>
            <person name="Cardenas P."/>
        </authorList>
    </citation>
    <scope>NUCLEOTIDE SEQUENCE</scope>
</reference>
<dbReference type="NCBIfam" id="TIGR01764">
    <property type="entry name" value="excise"/>
    <property type="match status" value="1"/>
</dbReference>
<dbReference type="Proteomes" id="UP001174909">
    <property type="component" value="Unassembled WGS sequence"/>
</dbReference>
<organism evidence="3 4">
    <name type="scientific">Geodia barretti</name>
    <name type="common">Barrett's horny sponge</name>
    <dbReference type="NCBI Taxonomy" id="519541"/>
    <lineage>
        <taxon>Eukaryota</taxon>
        <taxon>Metazoa</taxon>
        <taxon>Porifera</taxon>
        <taxon>Demospongiae</taxon>
        <taxon>Heteroscleromorpha</taxon>
        <taxon>Tetractinellida</taxon>
        <taxon>Astrophorina</taxon>
        <taxon>Geodiidae</taxon>
        <taxon>Geodia</taxon>
    </lineage>
</organism>
<dbReference type="CDD" id="cd04762">
    <property type="entry name" value="HTH_MerR-trunc"/>
    <property type="match status" value="1"/>
</dbReference>
<sequence>MQAVADISSTNGIPKGNGDWLSLRDACRLLDVSDTTLRQWADAGHLRVYRTPGGHRRFLRQDVESLTSSPKPTPEPAREDSLEGPALRRIRRRLTQDSVTQQPWFQAVEAEGHDRMRLFGRRLLSLLMQETGRRRHRQELLSEARMLGQEYGSEMMERNVALTDSVEAFIFFRTMVLDSAPAASWSRILETSDRVLTGLCASYQQSGTPR</sequence>
<dbReference type="SUPFAM" id="SSF46955">
    <property type="entry name" value="Putative DNA-binding domain"/>
    <property type="match status" value="1"/>
</dbReference>
<comment type="caution">
    <text evidence="3">The sequence shown here is derived from an EMBL/GenBank/DDBJ whole genome shotgun (WGS) entry which is preliminary data.</text>
</comment>
<gene>
    <name evidence="3" type="ORF">GBAR_LOCUS26243</name>
</gene>
<dbReference type="AlphaFoldDB" id="A0AA35XDJ2"/>